<evidence type="ECO:0000313" key="2">
    <source>
        <dbReference type="Proteomes" id="UP000235584"/>
    </source>
</evidence>
<name>A0A2K9NUI7_BACTC</name>
<proteinExistence type="predicted"/>
<gene>
    <name evidence="1" type="ORF">C0V70_09965</name>
</gene>
<dbReference type="RefSeq" id="WP_102243715.1">
    <property type="nucleotide sequence ID" value="NZ_CP025704.1"/>
</dbReference>
<dbReference type="Proteomes" id="UP000235584">
    <property type="component" value="Chromosome"/>
</dbReference>
<sequence>MKTILGKCFLAFALILMGASVCFPNDLDCSKEHSSATVSKEQPIKNAQNKKDQQKEHHCICSLSCHNLFVQKLDAKTLSAHFIIRPIALVYVPSFYPKIILSLEKPPTV</sequence>
<dbReference type="EMBL" id="CP025704">
    <property type="protein sequence ID" value="AUN98424.1"/>
    <property type="molecule type" value="Genomic_DNA"/>
</dbReference>
<keyword evidence="2" id="KW-1185">Reference proteome</keyword>
<organism evidence="1 2">
    <name type="scientific">Bacteriovorax stolpii</name>
    <name type="common">Bdellovibrio stolpii</name>
    <dbReference type="NCBI Taxonomy" id="960"/>
    <lineage>
        <taxon>Bacteria</taxon>
        <taxon>Pseudomonadati</taxon>
        <taxon>Bdellovibrionota</taxon>
        <taxon>Bacteriovoracia</taxon>
        <taxon>Bacteriovoracales</taxon>
        <taxon>Bacteriovoracaceae</taxon>
        <taxon>Bacteriovorax</taxon>
    </lineage>
</organism>
<reference evidence="1 2" key="1">
    <citation type="submission" date="2018-01" db="EMBL/GenBank/DDBJ databases">
        <title>Complete genome sequence of Bacteriovorax stolpii DSM12778.</title>
        <authorList>
            <person name="Tang B."/>
            <person name="Chang J."/>
        </authorList>
    </citation>
    <scope>NUCLEOTIDE SEQUENCE [LARGE SCALE GENOMIC DNA]</scope>
    <source>
        <strain evidence="1 2">DSM 12778</strain>
    </source>
</reference>
<protein>
    <submittedName>
        <fullName evidence="1">Uncharacterized protein</fullName>
    </submittedName>
</protein>
<dbReference type="AlphaFoldDB" id="A0A2K9NUI7"/>
<evidence type="ECO:0000313" key="1">
    <source>
        <dbReference type="EMBL" id="AUN98424.1"/>
    </source>
</evidence>
<accession>A0A2K9NUI7</accession>
<dbReference type="KEGG" id="bsto:C0V70_09965"/>